<name>A0A1F5EJ00_9BACT</name>
<organism evidence="1 2">
    <name type="scientific">Candidatus Campbellbacteria bacterium RIFOXYC2_FULL_35_25</name>
    <dbReference type="NCBI Taxonomy" id="1797582"/>
    <lineage>
        <taxon>Bacteria</taxon>
        <taxon>Candidatus Campbelliibacteriota</taxon>
    </lineage>
</organism>
<gene>
    <name evidence="1" type="ORF">A2442_02220</name>
</gene>
<accession>A0A1F5EJ00</accession>
<dbReference type="InterPro" id="IPR003837">
    <property type="entry name" value="GatC"/>
</dbReference>
<dbReference type="Pfam" id="PF02686">
    <property type="entry name" value="GatC"/>
    <property type="match status" value="1"/>
</dbReference>
<dbReference type="SUPFAM" id="SSF141000">
    <property type="entry name" value="Glu-tRNAGln amidotransferase C subunit"/>
    <property type="match status" value="1"/>
</dbReference>
<dbReference type="AlphaFoldDB" id="A0A1F5EJ00"/>
<sequence>MEIKDIEKLAELARIEMSQQEKEKILGEMDSILGFIDQIQGAKVDINGREAGEVRNIMREDGDPHESGKYTKDILKGAPKTRDGYVEVKKIL</sequence>
<proteinExistence type="predicted"/>
<dbReference type="NCBIfam" id="TIGR00135">
    <property type="entry name" value="gatC"/>
    <property type="match status" value="1"/>
</dbReference>
<dbReference type="Gene3D" id="1.10.20.60">
    <property type="entry name" value="Glu-tRNAGln amidotransferase C subunit, N-terminal domain"/>
    <property type="match status" value="1"/>
</dbReference>
<dbReference type="EMBL" id="MFAE01000008">
    <property type="protein sequence ID" value="OGD67186.1"/>
    <property type="molecule type" value="Genomic_DNA"/>
</dbReference>
<evidence type="ECO:0000313" key="2">
    <source>
        <dbReference type="Proteomes" id="UP000179003"/>
    </source>
</evidence>
<dbReference type="STRING" id="1797582.A2442_02220"/>
<protein>
    <recommendedName>
        <fullName evidence="3">Aspartyl/glutamyl-tRNA(Asn/Gln) amidotransferase subunit C</fullName>
    </recommendedName>
</protein>
<dbReference type="GO" id="GO:0006450">
    <property type="term" value="P:regulation of translational fidelity"/>
    <property type="evidence" value="ECO:0007669"/>
    <property type="project" value="InterPro"/>
</dbReference>
<reference evidence="1 2" key="1">
    <citation type="journal article" date="2016" name="Nat. Commun.">
        <title>Thousands of microbial genomes shed light on interconnected biogeochemical processes in an aquifer system.</title>
        <authorList>
            <person name="Anantharaman K."/>
            <person name="Brown C.T."/>
            <person name="Hug L.A."/>
            <person name="Sharon I."/>
            <person name="Castelle C.J."/>
            <person name="Probst A.J."/>
            <person name="Thomas B.C."/>
            <person name="Singh A."/>
            <person name="Wilkins M.J."/>
            <person name="Karaoz U."/>
            <person name="Brodie E.L."/>
            <person name="Williams K.H."/>
            <person name="Hubbard S.S."/>
            <person name="Banfield J.F."/>
        </authorList>
    </citation>
    <scope>NUCLEOTIDE SEQUENCE [LARGE SCALE GENOMIC DNA]</scope>
</reference>
<evidence type="ECO:0008006" key="3">
    <source>
        <dbReference type="Google" id="ProtNLM"/>
    </source>
</evidence>
<evidence type="ECO:0000313" key="1">
    <source>
        <dbReference type="EMBL" id="OGD67186.1"/>
    </source>
</evidence>
<comment type="caution">
    <text evidence="1">The sequence shown here is derived from an EMBL/GenBank/DDBJ whole genome shotgun (WGS) entry which is preliminary data.</text>
</comment>
<dbReference type="Proteomes" id="UP000179003">
    <property type="component" value="Unassembled WGS sequence"/>
</dbReference>
<dbReference type="InterPro" id="IPR036113">
    <property type="entry name" value="Asp/Glu-ADT_sf_sub_c"/>
</dbReference>